<gene>
    <name evidence="1" type="ORF">GLYMA_09G132900</name>
</gene>
<dbReference type="InParanoid" id="A0A0R0I7Y3"/>
<keyword evidence="3" id="KW-1185">Reference proteome</keyword>
<evidence type="ECO:0000313" key="1">
    <source>
        <dbReference type="EMBL" id="KRH38390.1"/>
    </source>
</evidence>
<organism evidence="1">
    <name type="scientific">Glycine max</name>
    <name type="common">Soybean</name>
    <name type="synonym">Glycine hispida</name>
    <dbReference type="NCBI Taxonomy" id="3847"/>
    <lineage>
        <taxon>Eukaryota</taxon>
        <taxon>Viridiplantae</taxon>
        <taxon>Streptophyta</taxon>
        <taxon>Embryophyta</taxon>
        <taxon>Tracheophyta</taxon>
        <taxon>Spermatophyta</taxon>
        <taxon>Magnoliopsida</taxon>
        <taxon>eudicotyledons</taxon>
        <taxon>Gunneridae</taxon>
        <taxon>Pentapetalae</taxon>
        <taxon>rosids</taxon>
        <taxon>fabids</taxon>
        <taxon>Fabales</taxon>
        <taxon>Fabaceae</taxon>
        <taxon>Papilionoideae</taxon>
        <taxon>50 kb inversion clade</taxon>
        <taxon>NPAAA clade</taxon>
        <taxon>indigoferoid/millettioid clade</taxon>
        <taxon>Phaseoleae</taxon>
        <taxon>Glycine</taxon>
        <taxon>Glycine subgen. Soja</taxon>
    </lineage>
</organism>
<name>A0A0R0I7Y3_SOYBN</name>
<reference evidence="1 2" key="1">
    <citation type="journal article" date="2010" name="Nature">
        <title>Genome sequence of the palaeopolyploid soybean.</title>
        <authorList>
            <person name="Schmutz J."/>
            <person name="Cannon S.B."/>
            <person name="Schlueter J."/>
            <person name="Ma J."/>
            <person name="Mitros T."/>
            <person name="Nelson W."/>
            <person name="Hyten D.L."/>
            <person name="Song Q."/>
            <person name="Thelen J.J."/>
            <person name="Cheng J."/>
            <person name="Xu D."/>
            <person name="Hellsten U."/>
            <person name="May G.D."/>
            <person name="Yu Y."/>
            <person name="Sakurai T."/>
            <person name="Umezawa T."/>
            <person name="Bhattacharyya M.K."/>
            <person name="Sandhu D."/>
            <person name="Valliyodan B."/>
            <person name="Lindquist E."/>
            <person name="Peto M."/>
            <person name="Grant D."/>
            <person name="Shu S."/>
            <person name="Goodstein D."/>
            <person name="Barry K."/>
            <person name="Futrell-Griggs M."/>
            <person name="Abernathy B."/>
            <person name="Du J."/>
            <person name="Tian Z."/>
            <person name="Zhu L."/>
            <person name="Gill N."/>
            <person name="Joshi T."/>
            <person name="Libault M."/>
            <person name="Sethuraman A."/>
            <person name="Zhang X.-C."/>
            <person name="Shinozaki K."/>
            <person name="Nguyen H.T."/>
            <person name="Wing R.A."/>
            <person name="Cregan P."/>
            <person name="Specht J."/>
            <person name="Grimwood J."/>
            <person name="Rokhsar D."/>
            <person name="Stacey G."/>
            <person name="Shoemaker R.C."/>
            <person name="Jackson S.A."/>
        </authorList>
    </citation>
    <scope>NUCLEOTIDE SEQUENCE</scope>
    <source>
        <strain evidence="2">cv. Williams 82</strain>
        <tissue evidence="1">Callus</tissue>
    </source>
</reference>
<dbReference type="Proteomes" id="UP000008827">
    <property type="component" value="Chromosome 9"/>
</dbReference>
<dbReference type="EnsemblPlants" id="KRH38390">
    <property type="protein sequence ID" value="KRH38390"/>
    <property type="gene ID" value="GLYMA_09G132900"/>
</dbReference>
<dbReference type="EMBL" id="CM000842">
    <property type="protein sequence ID" value="KRH38390.1"/>
    <property type="molecule type" value="Genomic_DNA"/>
</dbReference>
<dbReference type="AlphaFoldDB" id="A0A0R0I7Y3"/>
<dbReference type="InterPro" id="IPR050232">
    <property type="entry name" value="FBL13/AtMIF1-like"/>
</dbReference>
<proteinExistence type="predicted"/>
<sequence>MVIKYAVFEPRSAVEARIDSNRFLLHYHNFSERALANLHRPRPLPRRRSIGNSSPATGWKRSAIIAGGKVVLLKHALNYNVQNLKMDIFESLPLIFCSQSLTSLKLCHGVNPSLAILPKSLHLPVLKSLHLECVKFTASDDHSTEPFSNCHVLNTLVLEDCSLYNDAQVLCISNSTLSSLTISGRGRQLYQIVGVISHQLFSELNLSLLEEVNIDVRLGPSKHGKSLMIMEWLQVVANVKILQFCLGALRKMLYELSDLISTGPQPPSFVRLESLKINKRYFSNTSEEKLNTLVKSFLQNSPMDRIDIISV</sequence>
<dbReference type="PANTHER" id="PTHR31900:SF30">
    <property type="entry name" value="SUPERFAMILY PROTEIN, PUTATIVE-RELATED"/>
    <property type="match status" value="1"/>
</dbReference>
<dbReference type="PANTHER" id="PTHR31900">
    <property type="entry name" value="F-BOX/RNI SUPERFAMILY PROTEIN-RELATED"/>
    <property type="match status" value="1"/>
</dbReference>
<protein>
    <recommendedName>
        <fullName evidence="4">FBD domain-containing protein</fullName>
    </recommendedName>
</protein>
<accession>A0A0R0I7Y3</accession>
<evidence type="ECO:0000313" key="2">
    <source>
        <dbReference type="EnsemblPlants" id="KRH38390"/>
    </source>
</evidence>
<reference evidence="2" key="2">
    <citation type="submission" date="2018-02" db="UniProtKB">
        <authorList>
            <consortium name="EnsemblPlants"/>
        </authorList>
    </citation>
    <scope>IDENTIFICATION</scope>
    <source>
        <strain evidence="2">Williams 82</strain>
    </source>
</reference>
<evidence type="ECO:0008006" key="4">
    <source>
        <dbReference type="Google" id="ProtNLM"/>
    </source>
</evidence>
<reference evidence="1" key="3">
    <citation type="submission" date="2018-07" db="EMBL/GenBank/DDBJ databases">
        <title>WGS assembly of Glycine max.</title>
        <authorList>
            <person name="Schmutz J."/>
            <person name="Cannon S."/>
            <person name="Schlueter J."/>
            <person name="Ma J."/>
            <person name="Mitros T."/>
            <person name="Nelson W."/>
            <person name="Hyten D."/>
            <person name="Song Q."/>
            <person name="Thelen J."/>
            <person name="Cheng J."/>
            <person name="Xu D."/>
            <person name="Hellsten U."/>
            <person name="May G."/>
            <person name="Yu Y."/>
            <person name="Sakurai T."/>
            <person name="Umezawa T."/>
            <person name="Bhattacharyya M."/>
            <person name="Sandhu D."/>
            <person name="Valliyodan B."/>
            <person name="Lindquist E."/>
            <person name="Peto M."/>
            <person name="Grant D."/>
            <person name="Shu S."/>
            <person name="Goodstein D."/>
            <person name="Barry K."/>
            <person name="Futrell-Griggs M."/>
            <person name="Abernathy B."/>
            <person name="Du J."/>
            <person name="Tian Z."/>
            <person name="Zhu L."/>
            <person name="Gill N."/>
            <person name="Joshi T."/>
            <person name="Libault M."/>
            <person name="Sethuraman A."/>
            <person name="Zhang X."/>
            <person name="Shinozaki K."/>
            <person name="Nguyen H."/>
            <person name="Wing R."/>
            <person name="Cregan P."/>
            <person name="Specht J."/>
            <person name="Grimwood J."/>
            <person name="Rokhsar D."/>
            <person name="Stacey G."/>
            <person name="Shoemaker R."/>
            <person name="Jackson S."/>
        </authorList>
    </citation>
    <scope>NUCLEOTIDE SEQUENCE</scope>
    <source>
        <tissue evidence="1">Callus</tissue>
    </source>
</reference>
<dbReference type="Gramene" id="KRH38390">
    <property type="protein sequence ID" value="KRH38390"/>
    <property type="gene ID" value="GLYMA_09G132900"/>
</dbReference>
<evidence type="ECO:0000313" key="3">
    <source>
        <dbReference type="Proteomes" id="UP000008827"/>
    </source>
</evidence>